<sequence>MAKLAGLLQAHFLTLLVGAYAAAAAFPGPGISIRALSAGRVAILGGSLELSPPLLVLAFLLFNAGLGVRTGQFRTLARGPGPMLVGLAANLAAPLIYLGGVHLALSGWGHPDEVQSLLVGLALVAAMPIAGASTAWSQNADGDLAMSLGLVLGSTILSPLTTPAVLHAAGLLASGDYARDLRGLADGGAEAFLAAAVVLPTFAGVLARRLIGERRAAAARPLLKASNILMLLLLNYANSAIALPHAVAGRDARFLGLTLAVVAGLCAVMFASGWAVAAALRSGRDRRVALVFGLGMSNNGTGMVLASMAMAGHPRVLLPIIAYTLVQHLMAGAVDRLTRVAPPPPPPPPSAAFPAGAGPDDATAGIGRNPARPSTPKTAMPKPARPSHLARTSLFLLLLAAAGARPAAAAGAGGEPIAVGSRVLLKDPDTPLRDGEKELDGKGECLFRVARLGEGMADIEADGGGVRGWIGMDQILPLESAGDYLGRRIDADPKDSEALRSRAKVRMEAGDWARALADADAAIRIEPGDPRGHHLRGLALLGQRSYRPAVDAFTEAIRLDPGLAAAYRDRAVAQDARRYFPEALADLNEAVRLDPAGLASLATRARICSARGRRNQAMADFDQILRMRPADPESYILRGEGFLADLNSRAAIADFTRALELDPSCTRALLLRSKSWKQRFDHARAVADAAEAARRASPEDPEPHRVLAWLLATVPDAVSRDGPRAVAEATAACELTRYRDPACLDALGAACAEAGDFASAVRWQEQAVRLLDREKDEETWSRCRRRLLLYQGKHPYRD</sequence>
<feature type="transmembrane region" description="Helical" evidence="9">
    <location>
        <begin position="189"/>
        <end position="207"/>
    </location>
</feature>
<keyword evidence="11" id="KW-1185">Reference proteome</keyword>
<evidence type="ECO:0000313" key="11">
    <source>
        <dbReference type="Proteomes" id="UP000324233"/>
    </source>
</evidence>
<feature type="transmembrane region" description="Helical" evidence="9">
    <location>
        <begin position="228"/>
        <end position="248"/>
    </location>
</feature>
<evidence type="ECO:0000256" key="4">
    <source>
        <dbReference type="ARBA" id="ARBA00022803"/>
    </source>
</evidence>
<proteinExistence type="predicted"/>
<keyword evidence="5 9" id="KW-1133">Transmembrane helix</keyword>
<evidence type="ECO:0000313" key="10">
    <source>
        <dbReference type="EMBL" id="QEH32393.1"/>
    </source>
</evidence>
<feature type="transmembrane region" description="Helical" evidence="9">
    <location>
        <begin position="37"/>
        <end position="62"/>
    </location>
</feature>
<feature type="transmembrane region" description="Helical" evidence="9">
    <location>
        <begin position="117"/>
        <end position="136"/>
    </location>
</feature>
<dbReference type="SUPFAM" id="SSF48452">
    <property type="entry name" value="TPR-like"/>
    <property type="match status" value="2"/>
</dbReference>
<protein>
    <submittedName>
        <fullName evidence="10">Lipoprotein NlpI</fullName>
    </submittedName>
</protein>
<organism evidence="10 11">
    <name type="scientific">Aquisphaera giovannonii</name>
    <dbReference type="NCBI Taxonomy" id="406548"/>
    <lineage>
        <taxon>Bacteria</taxon>
        <taxon>Pseudomonadati</taxon>
        <taxon>Planctomycetota</taxon>
        <taxon>Planctomycetia</taxon>
        <taxon>Isosphaerales</taxon>
        <taxon>Isosphaeraceae</taxon>
        <taxon>Aquisphaera</taxon>
    </lineage>
</organism>
<keyword evidence="2 9" id="KW-0812">Transmembrane</keyword>
<dbReference type="SMART" id="SM00028">
    <property type="entry name" value="TPR"/>
    <property type="match status" value="6"/>
</dbReference>
<feature type="region of interest" description="Disordered" evidence="8">
    <location>
        <begin position="340"/>
        <end position="385"/>
    </location>
</feature>
<dbReference type="Pfam" id="PF01758">
    <property type="entry name" value="SBF"/>
    <property type="match status" value="1"/>
</dbReference>
<dbReference type="EMBL" id="CP042997">
    <property type="protein sequence ID" value="QEH32393.1"/>
    <property type="molecule type" value="Genomic_DNA"/>
</dbReference>
<dbReference type="KEGG" id="agv:OJF2_08630"/>
<dbReference type="PROSITE" id="PS50005">
    <property type="entry name" value="TPR"/>
    <property type="match status" value="2"/>
</dbReference>
<feature type="transmembrane region" description="Helical" evidence="9">
    <location>
        <begin position="148"/>
        <end position="169"/>
    </location>
</feature>
<dbReference type="PANTHER" id="PTHR44858:SF1">
    <property type="entry name" value="UDP-N-ACETYLGLUCOSAMINE--PEPTIDE N-ACETYLGLUCOSAMINYLTRANSFERASE SPINDLY-RELATED"/>
    <property type="match status" value="1"/>
</dbReference>
<feature type="repeat" description="TPR" evidence="7">
    <location>
        <begin position="632"/>
        <end position="665"/>
    </location>
</feature>
<feature type="transmembrane region" description="Helical" evidence="9">
    <location>
        <begin position="288"/>
        <end position="310"/>
    </location>
</feature>
<dbReference type="InterPro" id="IPR019734">
    <property type="entry name" value="TPR_rpt"/>
</dbReference>
<feature type="compositionally biased region" description="Pro residues" evidence="8">
    <location>
        <begin position="341"/>
        <end position="351"/>
    </location>
</feature>
<dbReference type="InterPro" id="IPR011990">
    <property type="entry name" value="TPR-like_helical_dom_sf"/>
</dbReference>
<evidence type="ECO:0000256" key="7">
    <source>
        <dbReference type="PROSITE-ProRule" id="PRU00339"/>
    </source>
</evidence>
<feature type="compositionally biased region" description="Low complexity" evidence="8">
    <location>
        <begin position="352"/>
        <end position="365"/>
    </location>
</feature>
<dbReference type="Proteomes" id="UP000324233">
    <property type="component" value="Chromosome"/>
</dbReference>
<feature type="transmembrane region" description="Helical" evidence="9">
    <location>
        <begin position="254"/>
        <end position="276"/>
    </location>
</feature>
<dbReference type="AlphaFoldDB" id="A0A5B9VVM3"/>
<gene>
    <name evidence="10" type="ORF">OJF2_08630</name>
</gene>
<evidence type="ECO:0000256" key="9">
    <source>
        <dbReference type="SAM" id="Phobius"/>
    </source>
</evidence>
<dbReference type="RefSeq" id="WP_210420400.1">
    <property type="nucleotide sequence ID" value="NZ_CP042997.1"/>
</dbReference>
<evidence type="ECO:0000256" key="2">
    <source>
        <dbReference type="ARBA" id="ARBA00022692"/>
    </source>
</evidence>
<dbReference type="GO" id="GO:0016020">
    <property type="term" value="C:membrane"/>
    <property type="evidence" value="ECO:0007669"/>
    <property type="project" value="UniProtKB-SubCell"/>
</dbReference>
<evidence type="ECO:0000256" key="6">
    <source>
        <dbReference type="ARBA" id="ARBA00023136"/>
    </source>
</evidence>
<dbReference type="InterPro" id="IPR050498">
    <property type="entry name" value="Ycf3"/>
</dbReference>
<evidence type="ECO:0000256" key="5">
    <source>
        <dbReference type="ARBA" id="ARBA00022989"/>
    </source>
</evidence>
<evidence type="ECO:0000256" key="1">
    <source>
        <dbReference type="ARBA" id="ARBA00004141"/>
    </source>
</evidence>
<name>A0A5B9VVM3_9BACT</name>
<keyword evidence="4 7" id="KW-0802">TPR repeat</keyword>
<feature type="repeat" description="TPR" evidence="7">
    <location>
        <begin position="530"/>
        <end position="563"/>
    </location>
</feature>
<dbReference type="InterPro" id="IPR002657">
    <property type="entry name" value="BilAc:Na_symport/Acr3"/>
</dbReference>
<evidence type="ECO:0000256" key="8">
    <source>
        <dbReference type="SAM" id="MobiDB-lite"/>
    </source>
</evidence>
<dbReference type="Gene3D" id="1.25.40.10">
    <property type="entry name" value="Tetratricopeptide repeat domain"/>
    <property type="match status" value="2"/>
</dbReference>
<dbReference type="InterPro" id="IPR038770">
    <property type="entry name" value="Na+/solute_symporter_sf"/>
</dbReference>
<comment type="subcellular location">
    <subcellularLocation>
        <location evidence="1">Membrane</location>
        <topology evidence="1">Multi-pass membrane protein</topology>
    </subcellularLocation>
</comment>
<keyword evidence="10" id="KW-0449">Lipoprotein</keyword>
<dbReference type="PANTHER" id="PTHR44858">
    <property type="entry name" value="TETRATRICOPEPTIDE REPEAT PROTEIN 6"/>
    <property type="match status" value="1"/>
</dbReference>
<feature type="transmembrane region" description="Helical" evidence="9">
    <location>
        <begin position="83"/>
        <end position="105"/>
    </location>
</feature>
<keyword evidence="3" id="KW-0677">Repeat</keyword>
<evidence type="ECO:0000256" key="3">
    <source>
        <dbReference type="ARBA" id="ARBA00022737"/>
    </source>
</evidence>
<keyword evidence="6 9" id="KW-0472">Membrane</keyword>
<dbReference type="Gene3D" id="1.20.1530.20">
    <property type="match status" value="1"/>
</dbReference>
<reference evidence="10 11" key="1">
    <citation type="submission" date="2019-08" db="EMBL/GenBank/DDBJ databases">
        <title>Deep-cultivation of Planctomycetes and their phenomic and genomic characterization uncovers novel biology.</title>
        <authorList>
            <person name="Wiegand S."/>
            <person name="Jogler M."/>
            <person name="Boedeker C."/>
            <person name="Pinto D."/>
            <person name="Vollmers J."/>
            <person name="Rivas-Marin E."/>
            <person name="Kohn T."/>
            <person name="Peeters S.H."/>
            <person name="Heuer A."/>
            <person name="Rast P."/>
            <person name="Oberbeckmann S."/>
            <person name="Bunk B."/>
            <person name="Jeske O."/>
            <person name="Meyerdierks A."/>
            <person name="Storesund J.E."/>
            <person name="Kallscheuer N."/>
            <person name="Luecker S."/>
            <person name="Lage O.M."/>
            <person name="Pohl T."/>
            <person name="Merkel B.J."/>
            <person name="Hornburger P."/>
            <person name="Mueller R.-W."/>
            <person name="Bruemmer F."/>
            <person name="Labrenz M."/>
            <person name="Spormann A.M."/>
            <person name="Op den Camp H."/>
            <person name="Overmann J."/>
            <person name="Amann R."/>
            <person name="Jetten M.S.M."/>
            <person name="Mascher T."/>
            <person name="Medema M.H."/>
            <person name="Devos D.P."/>
            <person name="Kaster A.-K."/>
            <person name="Ovreas L."/>
            <person name="Rohde M."/>
            <person name="Galperin M.Y."/>
            <person name="Jogler C."/>
        </authorList>
    </citation>
    <scope>NUCLEOTIDE SEQUENCE [LARGE SCALE GENOMIC DNA]</scope>
    <source>
        <strain evidence="10 11">OJF2</strain>
    </source>
</reference>
<accession>A0A5B9VVM3</accession>